<evidence type="ECO:0000313" key="2">
    <source>
        <dbReference type="Proteomes" id="UP000487757"/>
    </source>
</evidence>
<keyword evidence="2" id="KW-1185">Reference proteome</keyword>
<evidence type="ECO:0000313" key="1">
    <source>
        <dbReference type="EMBL" id="MRX78853.1"/>
    </source>
</evidence>
<dbReference type="AlphaFoldDB" id="A0A7K0G4W3"/>
<proteinExistence type="predicted"/>
<reference evidence="1 2" key="1">
    <citation type="submission" date="2019-11" db="EMBL/GenBank/DDBJ databases">
        <title>Pedobacter petrophilus genome.</title>
        <authorList>
            <person name="Feldbauer M.J."/>
            <person name="Newman J.D."/>
        </authorList>
    </citation>
    <scope>NUCLEOTIDE SEQUENCE [LARGE SCALE GENOMIC DNA]</scope>
    <source>
        <strain evidence="1 2">LMG 29686</strain>
    </source>
</reference>
<dbReference type="EMBL" id="WKKH01000081">
    <property type="protein sequence ID" value="MRX78853.1"/>
    <property type="molecule type" value="Genomic_DNA"/>
</dbReference>
<comment type="caution">
    <text evidence="1">The sequence shown here is derived from an EMBL/GenBank/DDBJ whole genome shotgun (WGS) entry which is preliminary data.</text>
</comment>
<accession>A0A7K0G4W3</accession>
<gene>
    <name evidence="1" type="ORF">GJU39_22525</name>
</gene>
<protein>
    <submittedName>
        <fullName evidence="1">Uncharacterized protein</fullName>
    </submittedName>
</protein>
<organism evidence="1 2">
    <name type="scientific">Pedobacter petrophilus</name>
    <dbReference type="NCBI Taxonomy" id="1908241"/>
    <lineage>
        <taxon>Bacteria</taxon>
        <taxon>Pseudomonadati</taxon>
        <taxon>Bacteroidota</taxon>
        <taxon>Sphingobacteriia</taxon>
        <taxon>Sphingobacteriales</taxon>
        <taxon>Sphingobacteriaceae</taxon>
        <taxon>Pedobacter</taxon>
    </lineage>
</organism>
<sequence length="63" mass="7535">MKSGKNENDEKGNGIGFSHRYLLLRLGVLNWISSRYLFNELSKNMMRWPYLPLGRFIKKIFKK</sequence>
<name>A0A7K0G4W3_9SPHI</name>
<dbReference type="Proteomes" id="UP000487757">
    <property type="component" value="Unassembled WGS sequence"/>
</dbReference>
<dbReference type="RefSeq" id="WP_154283250.1">
    <property type="nucleotide sequence ID" value="NZ_JBHUJQ010000001.1"/>
</dbReference>